<evidence type="ECO:0000256" key="1">
    <source>
        <dbReference type="SAM" id="MobiDB-lite"/>
    </source>
</evidence>
<dbReference type="InterPro" id="IPR017748">
    <property type="entry name" value="TagF"/>
</dbReference>
<dbReference type="InterPro" id="IPR038225">
    <property type="entry name" value="TagF_sf"/>
</dbReference>
<proteinExistence type="predicted"/>
<accession>A0ABT9PRF6</accession>
<reference evidence="3 4" key="1">
    <citation type="submission" date="2023-07" db="EMBL/GenBank/DDBJ databases">
        <title>Sorghum-associated microbial communities from plants grown in Nebraska, USA.</title>
        <authorList>
            <person name="Schachtman D."/>
        </authorList>
    </citation>
    <scope>NUCLEOTIDE SEQUENCE [LARGE SCALE GENOMIC DNA]</scope>
    <source>
        <strain evidence="3 4">DS1307</strain>
    </source>
</reference>
<dbReference type="Proteomes" id="UP001241472">
    <property type="component" value="Unassembled WGS sequence"/>
</dbReference>
<organism evidence="3 4">
    <name type="scientific">Neorhizobium huautlense</name>
    <dbReference type="NCBI Taxonomy" id="67774"/>
    <lineage>
        <taxon>Bacteria</taxon>
        <taxon>Pseudomonadati</taxon>
        <taxon>Pseudomonadota</taxon>
        <taxon>Alphaproteobacteria</taxon>
        <taxon>Hyphomicrobiales</taxon>
        <taxon>Rhizobiaceae</taxon>
        <taxon>Rhizobium/Agrobacterium group</taxon>
        <taxon>Neorhizobium</taxon>
    </lineage>
</organism>
<protein>
    <submittedName>
        <fullName evidence="3">Type VI secretion system protein ImpM</fullName>
    </submittedName>
</protein>
<name>A0ABT9PRF6_9HYPH</name>
<feature type="compositionally biased region" description="Pro residues" evidence="1">
    <location>
        <begin position="213"/>
        <end position="236"/>
    </location>
</feature>
<keyword evidence="4" id="KW-1185">Reference proteome</keyword>
<gene>
    <name evidence="3" type="ORF">J2T09_001794</name>
</gene>
<feature type="domain" description="PPM-type phosphatase" evidence="2">
    <location>
        <begin position="270"/>
        <end position="484"/>
    </location>
</feature>
<evidence type="ECO:0000313" key="4">
    <source>
        <dbReference type="Proteomes" id="UP001241472"/>
    </source>
</evidence>
<evidence type="ECO:0000313" key="3">
    <source>
        <dbReference type="EMBL" id="MDP9837042.1"/>
    </source>
</evidence>
<sequence>MPARSALDPVSMEADRIGFFGKLPSHGDFVSTGLRRSVQDALDAWLQAGIAKAHQHAGENWEAIFRNMPAWRFVAERGVWGPVTVAGVIVPSRDRVGRSFPLVITAQLHEFADDTRKLCLDETWFLALEALAETVSRRDFDLDTFTASLKRLRHLRPSDQHFEPRAGRSQRPDTLWWRFDPDDRQNKGFRSGGAPQPTDFLELLMAGMEASGPPQPEPAAPPIVEPEPAPVQPQPPAAANLNRVEAEPANEPSLEPAPLPVATPRNFRLRHDKATHAGTRLSLNADAVLAQHTPFLFAVADGVGDGNEAVEASRQTIAMLSDTAPQDTIESLVQEMKGKLGRANGVLQSTGGSWGRKPPSASLVSLGVVEDRFALIWAGDARAYLLRDGMMRCLTRDHVSVGLRRSLSRAIGLAGQLSPEVILDELQAGDRFLLCSHPLSRVIPERNIAEILLSGDIDDIANTLIQEGLIANCRENLSAVVIDVKDGNGR</sequence>
<comment type="caution">
    <text evidence="3">The sequence shown here is derived from an EMBL/GenBank/DDBJ whole genome shotgun (WGS) entry which is preliminary data.</text>
</comment>
<dbReference type="Gene3D" id="3.60.40.10">
    <property type="entry name" value="PPM-type phosphatase domain"/>
    <property type="match status" value="1"/>
</dbReference>
<dbReference type="SMART" id="SM00332">
    <property type="entry name" value="PP2Cc"/>
    <property type="match status" value="1"/>
</dbReference>
<dbReference type="InterPro" id="IPR001932">
    <property type="entry name" value="PPM-type_phosphatase-like_dom"/>
</dbReference>
<dbReference type="PROSITE" id="PS51746">
    <property type="entry name" value="PPM_2"/>
    <property type="match status" value="1"/>
</dbReference>
<feature type="region of interest" description="Disordered" evidence="1">
    <location>
        <begin position="160"/>
        <end position="197"/>
    </location>
</feature>
<evidence type="ECO:0000259" key="2">
    <source>
        <dbReference type="PROSITE" id="PS51746"/>
    </source>
</evidence>
<dbReference type="SUPFAM" id="SSF81606">
    <property type="entry name" value="PP2C-like"/>
    <property type="match status" value="1"/>
</dbReference>
<dbReference type="InterPro" id="IPR036457">
    <property type="entry name" value="PPM-type-like_dom_sf"/>
</dbReference>
<dbReference type="NCBIfam" id="TIGR03373">
    <property type="entry name" value="VI_minor_4"/>
    <property type="match status" value="1"/>
</dbReference>
<dbReference type="RefSeq" id="WP_306833383.1">
    <property type="nucleotide sequence ID" value="NZ_JAUSRF010000005.1"/>
</dbReference>
<dbReference type="Pfam" id="PF09867">
    <property type="entry name" value="TagF_N"/>
    <property type="match status" value="1"/>
</dbReference>
<feature type="region of interest" description="Disordered" evidence="1">
    <location>
        <begin position="209"/>
        <end position="236"/>
    </location>
</feature>
<dbReference type="EMBL" id="JAUSRF010000005">
    <property type="protein sequence ID" value="MDP9837042.1"/>
    <property type="molecule type" value="Genomic_DNA"/>
</dbReference>
<dbReference type="Gene3D" id="3.40.1730.10">
    <property type="entry name" value="pa0076 domain"/>
    <property type="match status" value="1"/>
</dbReference>